<feature type="domain" description="Lipocalin-like" evidence="2">
    <location>
        <begin position="38"/>
        <end position="152"/>
    </location>
</feature>
<feature type="domain" description="Lipocalin-like" evidence="2">
    <location>
        <begin position="163"/>
        <end position="275"/>
    </location>
</feature>
<evidence type="ECO:0000259" key="2">
    <source>
        <dbReference type="Pfam" id="PF13944"/>
    </source>
</evidence>
<proteinExistence type="predicted"/>
<gene>
    <name evidence="3" type="ORF">HMPREF0971_02358</name>
</gene>
<feature type="chain" id="PRO_5003027116" description="Lipocalin-like domain-containing protein" evidence="1">
    <location>
        <begin position="25"/>
        <end position="304"/>
    </location>
</feature>
<feature type="signal peptide" evidence="1">
    <location>
        <begin position="1"/>
        <end position="24"/>
    </location>
</feature>
<organism evidence="3 4">
    <name type="scientific">Segatella oris F0302</name>
    <dbReference type="NCBI Taxonomy" id="649760"/>
    <lineage>
        <taxon>Bacteria</taxon>
        <taxon>Pseudomonadati</taxon>
        <taxon>Bacteroidota</taxon>
        <taxon>Bacteroidia</taxon>
        <taxon>Bacteroidales</taxon>
        <taxon>Prevotellaceae</taxon>
        <taxon>Segatella</taxon>
    </lineage>
</organism>
<evidence type="ECO:0000256" key="1">
    <source>
        <dbReference type="SAM" id="SignalP"/>
    </source>
</evidence>
<dbReference type="Gene3D" id="2.40.128.340">
    <property type="match status" value="2"/>
</dbReference>
<dbReference type="HOGENOM" id="CLU_989216_0_0_10"/>
<dbReference type="EMBL" id="ACUZ02000039">
    <property type="protein sequence ID" value="EFB31209.1"/>
    <property type="molecule type" value="Genomic_DNA"/>
</dbReference>
<keyword evidence="1" id="KW-0732">Signal</keyword>
<dbReference type="RefSeq" id="WP_004374409.1">
    <property type="nucleotide sequence ID" value="NZ_GG703887.1"/>
</dbReference>
<evidence type="ECO:0000313" key="3">
    <source>
        <dbReference type="EMBL" id="EFB31209.1"/>
    </source>
</evidence>
<evidence type="ECO:0000313" key="4">
    <source>
        <dbReference type="Proteomes" id="UP000004079"/>
    </source>
</evidence>
<name>D1QTM9_9BACT</name>
<comment type="caution">
    <text evidence="3">The sequence shown here is derived from an EMBL/GenBank/DDBJ whole genome shotgun (WGS) entry which is preliminary data.</text>
</comment>
<dbReference type="Pfam" id="PF13944">
    <property type="entry name" value="Calycin_like"/>
    <property type="match status" value="2"/>
</dbReference>
<dbReference type="PROSITE" id="PS51257">
    <property type="entry name" value="PROKAR_LIPOPROTEIN"/>
    <property type="match status" value="1"/>
</dbReference>
<dbReference type="InterPro" id="IPR024311">
    <property type="entry name" value="Lipocalin-like"/>
</dbReference>
<dbReference type="Proteomes" id="UP000004079">
    <property type="component" value="Unassembled WGS sequence"/>
</dbReference>
<dbReference type="STRING" id="649760.HMPREF0971_02358"/>
<dbReference type="AlphaFoldDB" id="D1QTM9"/>
<protein>
    <recommendedName>
        <fullName evidence="2">Lipocalin-like domain-containing protein</fullName>
    </recommendedName>
</protein>
<sequence length="304" mass="32078">MKKLTWLEKGLFLLIAVLTFTACGDDKDAPVTTGSPEGTYQGWAKATFKYMPSGMALDNQKVQITANADGTVKIVYASMGVFGTMTIPSTTFVLKDNQYILAGMGKAAIAPHGGGAATEYDCNVKGSISKDKKTYSLIFTVPAAMGGLEITVNNGSAPLPMLVADVYKGYLTASSAMFAGMTEKDVTVSITANADNKTAKVVLDGKTFGISTIDNVKITKKDANYELEGTGKSLMGMGSGPKKEYACTLKGTISTTKKAAELTFTAPAVMGGLNMVFKLGTPPSPSRQSVHEDVLQAFEQFFAN</sequence>
<accession>D1QTM9</accession>
<reference evidence="3 4" key="1">
    <citation type="submission" date="2009-11" db="EMBL/GenBank/DDBJ databases">
        <authorList>
            <person name="Weinstock G."/>
            <person name="Sodergren E."/>
            <person name="Clifton S."/>
            <person name="Fulton L."/>
            <person name="Fulton B."/>
            <person name="Courtney L."/>
            <person name="Fronick C."/>
            <person name="Harrison M."/>
            <person name="Strong C."/>
            <person name="Farmer C."/>
            <person name="Delahaunty K."/>
            <person name="Markovic C."/>
            <person name="Hall O."/>
            <person name="Minx P."/>
            <person name="Tomlinson C."/>
            <person name="Mitreva M."/>
            <person name="Nelson J."/>
            <person name="Hou S."/>
            <person name="Wollam A."/>
            <person name="Pepin K.H."/>
            <person name="Johnson M."/>
            <person name="Bhonagiri V."/>
            <person name="Nash W.E."/>
            <person name="Warren W."/>
            <person name="Chinwalla A."/>
            <person name="Mardis E.R."/>
            <person name="Wilson R.K."/>
        </authorList>
    </citation>
    <scope>NUCLEOTIDE SEQUENCE [LARGE SCALE GENOMIC DNA]</scope>
    <source>
        <strain evidence="3 4">F0302</strain>
    </source>
</reference>